<dbReference type="SUPFAM" id="SSF52540">
    <property type="entry name" value="P-loop containing nucleoside triphosphate hydrolases"/>
    <property type="match status" value="1"/>
</dbReference>
<dbReference type="Proteomes" id="UP000254209">
    <property type="component" value="Unassembled WGS sequence"/>
</dbReference>
<dbReference type="InterPro" id="IPR003439">
    <property type="entry name" value="ABC_transporter-like_ATP-bd"/>
</dbReference>
<dbReference type="STRING" id="1120980.GCA_000745955_01058"/>
<evidence type="ECO:0000256" key="7">
    <source>
        <dbReference type="ARBA" id="ARBA00023136"/>
    </source>
</evidence>
<dbReference type="GO" id="GO:0089705">
    <property type="term" value="P:protein localization to outer membrane"/>
    <property type="evidence" value="ECO:0007669"/>
    <property type="project" value="TreeGrafter"/>
</dbReference>
<dbReference type="RefSeq" id="WP_034292407.1">
    <property type="nucleotide sequence ID" value="NZ_CP091519.2"/>
</dbReference>
<accession>A0A376BV90</accession>
<comment type="similarity">
    <text evidence="8">Belongs to the ABC transporter superfamily. Lipoprotein translocase (TC 3.A.1.125) family.</text>
</comment>
<keyword evidence="6 8" id="KW-1278">Translocase</keyword>
<dbReference type="GO" id="GO:0016887">
    <property type="term" value="F:ATP hydrolysis activity"/>
    <property type="evidence" value="ECO:0007669"/>
    <property type="project" value="InterPro"/>
</dbReference>
<sequence length="228" mass="24789">MNKIISCQQVSKTYQDGTLSVEVLRDLNIDVHAGESVSIIGASGSGKSTLLHILGGLDKPTSGKVELMGQNLGSLNQAQLGQLRNQHLGFVYQFHHLLAEFSALENVMMPLLIGKMSKAEAEAQAAAMLERVGLKQRLLHRPTELSGGERQRAAIARALVKKPACILADEPTGNLDRKNALNILDMMLELKNELGTALVVVTHDDELAMRFERVLTMNDGGLRPFQAA</sequence>
<protein>
    <recommendedName>
        <fullName evidence="8">Lipoprotein-releasing system ATP-binding protein LolD</fullName>
        <ecNumber evidence="8">7.6.2.-</ecNumber>
    </recommendedName>
</protein>
<dbReference type="GO" id="GO:0044874">
    <property type="term" value="P:lipoprotein localization to outer membrane"/>
    <property type="evidence" value="ECO:0007669"/>
    <property type="project" value="TreeGrafter"/>
</dbReference>
<dbReference type="Pfam" id="PF00005">
    <property type="entry name" value="ABC_tran"/>
    <property type="match status" value="1"/>
</dbReference>
<keyword evidence="10" id="KW-0449">Lipoprotein</keyword>
<dbReference type="EMBL" id="UFSO01000003">
    <property type="protein sequence ID" value="SSY80829.1"/>
    <property type="molecule type" value="Genomic_DNA"/>
</dbReference>
<dbReference type="SMART" id="SM00382">
    <property type="entry name" value="AAA"/>
    <property type="match status" value="1"/>
</dbReference>
<evidence type="ECO:0000256" key="3">
    <source>
        <dbReference type="ARBA" id="ARBA00022519"/>
    </source>
</evidence>
<dbReference type="OrthoDB" id="581709at2"/>
<keyword evidence="4 8" id="KW-0547">Nucleotide-binding</keyword>
<dbReference type="GO" id="GO:0005524">
    <property type="term" value="F:ATP binding"/>
    <property type="evidence" value="ECO:0007669"/>
    <property type="project" value="UniProtKB-UniRule"/>
</dbReference>
<keyword evidence="11" id="KW-1185">Reference proteome</keyword>
<evidence type="ECO:0000256" key="4">
    <source>
        <dbReference type="ARBA" id="ARBA00022741"/>
    </source>
</evidence>
<dbReference type="PROSITE" id="PS00211">
    <property type="entry name" value="ABC_TRANSPORTER_1"/>
    <property type="match status" value="1"/>
</dbReference>
<dbReference type="PROSITE" id="PS50893">
    <property type="entry name" value="ABC_TRANSPORTER_2"/>
    <property type="match status" value="1"/>
</dbReference>
<dbReference type="AlphaFoldDB" id="A0A376BV90"/>
<dbReference type="InterPro" id="IPR003593">
    <property type="entry name" value="AAA+_ATPase"/>
</dbReference>
<dbReference type="InterPro" id="IPR011924">
    <property type="entry name" value="LolD_lipo_ATP-bd"/>
</dbReference>
<dbReference type="Gene3D" id="3.40.50.300">
    <property type="entry name" value="P-loop containing nucleotide triphosphate hydrolases"/>
    <property type="match status" value="1"/>
</dbReference>
<evidence type="ECO:0000256" key="8">
    <source>
        <dbReference type="RuleBase" id="RU367068"/>
    </source>
</evidence>
<name>A0A376BV90_9NEIS</name>
<proteinExistence type="inferred from homology"/>
<reference evidence="10 11" key="1">
    <citation type="submission" date="2018-06" db="EMBL/GenBank/DDBJ databases">
        <authorList>
            <consortium name="Pathogen Informatics"/>
            <person name="Doyle S."/>
        </authorList>
    </citation>
    <scope>NUCLEOTIDE SEQUENCE [LARGE SCALE GENOMIC DNA]</scope>
    <source>
        <strain evidence="10 11">NCTC10283</strain>
    </source>
</reference>
<dbReference type="InterPro" id="IPR015854">
    <property type="entry name" value="ABC_transpr_LolD-like"/>
</dbReference>
<evidence type="ECO:0000256" key="6">
    <source>
        <dbReference type="ARBA" id="ARBA00022967"/>
    </source>
</evidence>
<dbReference type="GO" id="GO:0022857">
    <property type="term" value="F:transmembrane transporter activity"/>
    <property type="evidence" value="ECO:0007669"/>
    <property type="project" value="TreeGrafter"/>
</dbReference>
<gene>
    <name evidence="8 10" type="primary">lolD</name>
    <name evidence="10" type="ORF">NCTC10283_02390</name>
</gene>
<dbReference type="GO" id="GO:0005886">
    <property type="term" value="C:plasma membrane"/>
    <property type="evidence" value="ECO:0007669"/>
    <property type="project" value="UniProtKB-SubCell"/>
</dbReference>
<dbReference type="InterPro" id="IPR027417">
    <property type="entry name" value="P-loop_NTPase"/>
</dbReference>
<feature type="domain" description="ABC transporter" evidence="9">
    <location>
        <begin position="5"/>
        <end position="227"/>
    </location>
</feature>
<dbReference type="PANTHER" id="PTHR24220:SF689">
    <property type="entry name" value="LIPOPROTEIN-RELEASING SYSTEM ATP-BINDING PROTEIN LOLD"/>
    <property type="match status" value="1"/>
</dbReference>
<evidence type="ECO:0000256" key="1">
    <source>
        <dbReference type="ARBA" id="ARBA00022448"/>
    </source>
</evidence>
<evidence type="ECO:0000256" key="5">
    <source>
        <dbReference type="ARBA" id="ARBA00022840"/>
    </source>
</evidence>
<keyword evidence="1 8" id="KW-0813">Transport</keyword>
<evidence type="ECO:0000256" key="2">
    <source>
        <dbReference type="ARBA" id="ARBA00022475"/>
    </source>
</evidence>
<dbReference type="NCBIfam" id="TIGR02211">
    <property type="entry name" value="LolD_lipo_ex"/>
    <property type="match status" value="1"/>
</dbReference>
<dbReference type="InterPro" id="IPR017871">
    <property type="entry name" value="ABC_transporter-like_CS"/>
</dbReference>
<keyword evidence="10" id="KW-0378">Hydrolase</keyword>
<evidence type="ECO:0000313" key="10">
    <source>
        <dbReference type="EMBL" id="SSY80829.1"/>
    </source>
</evidence>
<dbReference type="CDD" id="cd03255">
    <property type="entry name" value="ABC_MJ0796_LolCDE_FtsE"/>
    <property type="match status" value="1"/>
</dbReference>
<keyword evidence="3 8" id="KW-0997">Cell inner membrane</keyword>
<dbReference type="PANTHER" id="PTHR24220">
    <property type="entry name" value="IMPORT ATP-BINDING PROTEIN"/>
    <property type="match status" value="1"/>
</dbReference>
<dbReference type="FunFam" id="3.40.50.300:FF:000230">
    <property type="entry name" value="Lipoprotein-releasing system ATP-binding protein LolD"/>
    <property type="match status" value="1"/>
</dbReference>
<keyword evidence="2 8" id="KW-1003">Cell membrane</keyword>
<dbReference type="InterPro" id="IPR017911">
    <property type="entry name" value="MacB-like_ATP-bd"/>
</dbReference>
<dbReference type="EC" id="7.6.2.-" evidence="8"/>
<evidence type="ECO:0000259" key="9">
    <source>
        <dbReference type="PROSITE" id="PS50893"/>
    </source>
</evidence>
<keyword evidence="7 8" id="KW-0472">Membrane</keyword>
<organism evidence="10 11">
    <name type="scientific">Alysiella crassa</name>
    <dbReference type="NCBI Taxonomy" id="153491"/>
    <lineage>
        <taxon>Bacteria</taxon>
        <taxon>Pseudomonadati</taxon>
        <taxon>Pseudomonadota</taxon>
        <taxon>Betaproteobacteria</taxon>
        <taxon>Neisseriales</taxon>
        <taxon>Neisseriaceae</taxon>
        <taxon>Alysiella</taxon>
    </lineage>
</organism>
<comment type="function">
    <text evidence="8">Part of the ABC transporter complex LolCDE involved in the translocation of mature outer membrane-directed lipoproteins, from the inner membrane to the periplasmic chaperone, LolA. Responsible for the formation of the LolA-lipoprotein complex in an ATP-dependent manner.</text>
</comment>
<comment type="subcellular location">
    <subcellularLocation>
        <location evidence="8">Cell inner membrane</location>
        <topology evidence="8">Peripheral membrane protein</topology>
    </subcellularLocation>
</comment>
<evidence type="ECO:0000313" key="11">
    <source>
        <dbReference type="Proteomes" id="UP000254209"/>
    </source>
</evidence>
<keyword evidence="5 8" id="KW-0067">ATP-binding</keyword>
<comment type="subunit">
    <text evidence="8">The complex is composed of two ATP-binding proteins (LolD) and two transmembrane proteins (LolC and LolE).</text>
</comment>